<keyword evidence="3" id="KW-0804">Transcription</keyword>
<dbReference type="GO" id="GO:0003700">
    <property type="term" value="F:DNA-binding transcription factor activity"/>
    <property type="evidence" value="ECO:0007669"/>
    <property type="project" value="InterPro"/>
</dbReference>
<keyword evidence="2" id="KW-0238">DNA-binding</keyword>
<dbReference type="PROSITE" id="PS00041">
    <property type="entry name" value="HTH_ARAC_FAMILY_1"/>
    <property type="match status" value="1"/>
</dbReference>
<dbReference type="SUPFAM" id="SSF51215">
    <property type="entry name" value="Regulatory protein AraC"/>
    <property type="match status" value="1"/>
</dbReference>
<dbReference type="AlphaFoldDB" id="A0A6C2UKJ0"/>
<evidence type="ECO:0000259" key="5">
    <source>
        <dbReference type="PROSITE" id="PS01124"/>
    </source>
</evidence>
<accession>A0A6C2UKJ0</accession>
<dbReference type="Gene3D" id="1.10.10.60">
    <property type="entry name" value="Homeodomain-like"/>
    <property type="match status" value="2"/>
</dbReference>
<sequence>MENAKKLLKLNYLYGGEVVYQPGECLNPRRLTDYECVFIISGTVTYIADGKKLQAPAGSIILSVPGTLEQYIWDTVQPTRHAFFHFSADRMPSYWPAPASWPHIIKTPDPLIISLFRHILGHIYEHRNWPAEAPEFRDGLLLQNLIDTCLESHTNEIRNFSQTRPEPVRQALKWMRQQIDDNPCDTFSLADISRAAKCSPKHLCRVFRSSVGYSPAQTGTLMRLQLAIAMLARSNLNIKEIGLRCGFENPHYFSRCFSKVFGRSPSAVRADIDAGLPPPPGPLPVDTTPRIHW</sequence>
<reference evidence="6 7" key="1">
    <citation type="submission" date="2019-04" db="EMBL/GenBank/DDBJ databases">
        <authorList>
            <person name="Van Vliet M D."/>
        </authorList>
    </citation>
    <scope>NUCLEOTIDE SEQUENCE [LARGE SCALE GENOMIC DNA]</scope>
    <source>
        <strain evidence="6 7">F21</strain>
    </source>
</reference>
<dbReference type="PROSITE" id="PS01124">
    <property type="entry name" value="HTH_ARAC_FAMILY_2"/>
    <property type="match status" value="1"/>
</dbReference>
<feature type="region of interest" description="Disordered" evidence="4">
    <location>
        <begin position="271"/>
        <end position="293"/>
    </location>
</feature>
<dbReference type="PANTHER" id="PTHR43280:SF2">
    <property type="entry name" value="HTH-TYPE TRANSCRIPTIONAL REGULATOR EXSA"/>
    <property type="match status" value="1"/>
</dbReference>
<dbReference type="InterPro" id="IPR037923">
    <property type="entry name" value="HTH-like"/>
</dbReference>
<proteinExistence type="predicted"/>
<evidence type="ECO:0000256" key="1">
    <source>
        <dbReference type="ARBA" id="ARBA00023015"/>
    </source>
</evidence>
<dbReference type="RefSeq" id="WP_136061823.1">
    <property type="nucleotide sequence ID" value="NZ_CAAHFH010000001.1"/>
</dbReference>
<feature type="domain" description="HTH araC/xylS-type" evidence="5">
    <location>
        <begin position="169"/>
        <end position="271"/>
    </location>
</feature>
<gene>
    <name evidence="6" type="primary">araC_3</name>
    <name evidence="6" type="ORF">SCARR_02466</name>
</gene>
<protein>
    <submittedName>
        <fullName evidence="6">Arabinose operon regulatory protein</fullName>
    </submittedName>
</protein>
<evidence type="ECO:0000313" key="7">
    <source>
        <dbReference type="Proteomes" id="UP000346198"/>
    </source>
</evidence>
<dbReference type="GO" id="GO:0043565">
    <property type="term" value="F:sequence-specific DNA binding"/>
    <property type="evidence" value="ECO:0007669"/>
    <property type="project" value="InterPro"/>
</dbReference>
<dbReference type="PANTHER" id="PTHR43280">
    <property type="entry name" value="ARAC-FAMILY TRANSCRIPTIONAL REGULATOR"/>
    <property type="match status" value="1"/>
</dbReference>
<evidence type="ECO:0000256" key="4">
    <source>
        <dbReference type="SAM" id="MobiDB-lite"/>
    </source>
</evidence>
<dbReference type="Proteomes" id="UP000346198">
    <property type="component" value="Unassembled WGS sequence"/>
</dbReference>
<dbReference type="InterPro" id="IPR020449">
    <property type="entry name" value="Tscrpt_reg_AraC-type_HTH"/>
</dbReference>
<dbReference type="InterPro" id="IPR018062">
    <property type="entry name" value="HTH_AraC-typ_CS"/>
</dbReference>
<dbReference type="SMART" id="SM00342">
    <property type="entry name" value="HTH_ARAC"/>
    <property type="match status" value="1"/>
</dbReference>
<dbReference type="Pfam" id="PF12833">
    <property type="entry name" value="HTH_18"/>
    <property type="match status" value="1"/>
</dbReference>
<dbReference type="InterPro" id="IPR009057">
    <property type="entry name" value="Homeodomain-like_sf"/>
</dbReference>
<keyword evidence="1" id="KW-0805">Transcription regulation</keyword>
<dbReference type="Gene3D" id="2.60.120.10">
    <property type="entry name" value="Jelly Rolls"/>
    <property type="match status" value="1"/>
</dbReference>
<dbReference type="SUPFAM" id="SSF46689">
    <property type="entry name" value="Homeodomain-like"/>
    <property type="match status" value="2"/>
</dbReference>
<evidence type="ECO:0000256" key="3">
    <source>
        <dbReference type="ARBA" id="ARBA00023163"/>
    </source>
</evidence>
<evidence type="ECO:0000256" key="2">
    <source>
        <dbReference type="ARBA" id="ARBA00023125"/>
    </source>
</evidence>
<name>A0A6C2UKJ0_9BACT</name>
<keyword evidence="7" id="KW-1185">Reference proteome</keyword>
<dbReference type="InterPro" id="IPR014710">
    <property type="entry name" value="RmlC-like_jellyroll"/>
</dbReference>
<dbReference type="PRINTS" id="PR00032">
    <property type="entry name" value="HTHARAC"/>
</dbReference>
<evidence type="ECO:0000313" key="6">
    <source>
        <dbReference type="EMBL" id="VGO20403.1"/>
    </source>
</evidence>
<organism evidence="6 7">
    <name type="scientific">Pontiella sulfatireligans</name>
    <dbReference type="NCBI Taxonomy" id="2750658"/>
    <lineage>
        <taxon>Bacteria</taxon>
        <taxon>Pseudomonadati</taxon>
        <taxon>Kiritimatiellota</taxon>
        <taxon>Kiritimatiellia</taxon>
        <taxon>Kiritimatiellales</taxon>
        <taxon>Pontiellaceae</taxon>
        <taxon>Pontiella</taxon>
    </lineage>
</organism>
<dbReference type="InterPro" id="IPR018060">
    <property type="entry name" value="HTH_AraC"/>
</dbReference>
<dbReference type="EMBL" id="CAAHFH010000001">
    <property type="protein sequence ID" value="VGO20403.1"/>
    <property type="molecule type" value="Genomic_DNA"/>
</dbReference>